<dbReference type="EMBL" id="JAENHL010000006">
    <property type="protein sequence ID" value="MBK1865909.1"/>
    <property type="molecule type" value="Genomic_DNA"/>
</dbReference>
<comment type="caution">
    <text evidence="1">The sequence shown here is derived from an EMBL/GenBank/DDBJ whole genome shotgun (WGS) entry which is preliminary data.</text>
</comment>
<reference evidence="1" key="1">
    <citation type="submission" date="2021-01" db="EMBL/GenBank/DDBJ databases">
        <authorList>
            <person name="Sun Q."/>
        </authorList>
    </citation>
    <scope>NUCLEOTIDE SEQUENCE</scope>
    <source>
        <strain evidence="1">YIM B02566</strain>
    </source>
</reference>
<evidence type="ECO:0000313" key="2">
    <source>
        <dbReference type="Proteomes" id="UP000616151"/>
    </source>
</evidence>
<gene>
    <name evidence="1" type="ORF">JHL16_06060</name>
</gene>
<evidence type="ECO:0000313" key="1">
    <source>
        <dbReference type="EMBL" id="MBK1865909.1"/>
    </source>
</evidence>
<accession>A0ACC5QZR6</accession>
<dbReference type="Proteomes" id="UP000616151">
    <property type="component" value="Unassembled WGS sequence"/>
</dbReference>
<sequence>MSLTAVRAGAYLHHVAFESADPRALAEFYADAMDMTVEQVGPEEWRCSGPARRFVAKKGEGRKLGYAGLACRDAEGLAELRARAEAEGLVILASPSPYFEDDAFAVQSPDGHVICFGLAKPETAQAGLKGPTQHLTFATFDVEAFQDFFHGKLGFALSDRVVHKDGKLATCFVRSNHEHHTLACFKSNRQGVDHHSYEAGDWNVIRDWCDRFAARRIPLMWGPGRHGPGNNLFIFIEDPDGNWIEVSAELEVVHDRPVKDWPQEPRTLNLWGKAIMRS</sequence>
<keyword evidence="2" id="KW-1185">Reference proteome</keyword>
<proteinExistence type="predicted"/>
<protein>
    <submittedName>
        <fullName evidence="1">VOC family protein</fullName>
    </submittedName>
</protein>
<organism evidence="1 2">
    <name type="scientific">Taklimakanibacter albus</name>
    <dbReference type="NCBI Taxonomy" id="2800327"/>
    <lineage>
        <taxon>Bacteria</taxon>
        <taxon>Pseudomonadati</taxon>
        <taxon>Pseudomonadota</taxon>
        <taxon>Alphaproteobacteria</taxon>
        <taxon>Hyphomicrobiales</taxon>
        <taxon>Aestuariivirgaceae</taxon>
        <taxon>Taklimakanibacter</taxon>
    </lineage>
</organism>
<name>A0ACC5QZR6_9HYPH</name>